<keyword evidence="6" id="KW-0808">Transferase</keyword>
<dbReference type="SMART" id="SM00388">
    <property type="entry name" value="HisKA"/>
    <property type="match status" value="1"/>
</dbReference>
<comment type="subcellular location">
    <subcellularLocation>
        <location evidence="2">Cell membrane</location>
        <topology evidence="2">Multi-pass membrane protein</topology>
    </subcellularLocation>
</comment>
<dbReference type="InterPro" id="IPR036097">
    <property type="entry name" value="HisK_dim/P_sf"/>
</dbReference>
<keyword evidence="4" id="KW-1003">Cell membrane</keyword>
<evidence type="ECO:0000259" key="11">
    <source>
        <dbReference type="PROSITE" id="PS50109"/>
    </source>
</evidence>
<dbReference type="PROSITE" id="PS50885">
    <property type="entry name" value="HAMP"/>
    <property type="match status" value="1"/>
</dbReference>
<proteinExistence type="predicted"/>
<feature type="domain" description="Histidine kinase" evidence="11">
    <location>
        <begin position="217"/>
        <end position="427"/>
    </location>
</feature>
<dbReference type="Gene3D" id="3.30.565.10">
    <property type="entry name" value="Histidine kinase-like ATPase, C-terminal domain"/>
    <property type="match status" value="1"/>
</dbReference>
<keyword evidence="8 13" id="KW-0418">Kinase</keyword>
<dbReference type="CDD" id="cd00082">
    <property type="entry name" value="HisKA"/>
    <property type="match status" value="1"/>
</dbReference>
<feature type="transmembrane region" description="Helical" evidence="10">
    <location>
        <begin position="138"/>
        <end position="157"/>
    </location>
</feature>
<feature type="domain" description="HAMP" evidence="12">
    <location>
        <begin position="157"/>
        <end position="209"/>
    </location>
</feature>
<accession>A0A8H2PM89</accession>
<evidence type="ECO:0000313" key="13">
    <source>
        <dbReference type="EMBL" id="TMM44787.1"/>
    </source>
</evidence>
<comment type="catalytic activity">
    <reaction evidence="1">
        <text>ATP + protein L-histidine = ADP + protein N-phospho-L-histidine.</text>
        <dbReference type="EC" id="2.7.13.3"/>
    </reaction>
</comment>
<evidence type="ECO:0000256" key="10">
    <source>
        <dbReference type="SAM" id="Phobius"/>
    </source>
</evidence>
<organism evidence="13 14">
    <name type="scientific">Colwellia ponticola</name>
    <dbReference type="NCBI Taxonomy" id="2304625"/>
    <lineage>
        <taxon>Bacteria</taxon>
        <taxon>Pseudomonadati</taxon>
        <taxon>Pseudomonadota</taxon>
        <taxon>Gammaproteobacteria</taxon>
        <taxon>Alteromonadales</taxon>
        <taxon>Colwelliaceae</taxon>
        <taxon>Colwellia</taxon>
    </lineage>
</organism>
<dbReference type="InterPro" id="IPR005467">
    <property type="entry name" value="His_kinase_dom"/>
</dbReference>
<comment type="caution">
    <text evidence="13">The sequence shown here is derived from an EMBL/GenBank/DDBJ whole genome shotgun (WGS) entry which is preliminary data.</text>
</comment>
<reference evidence="13 14" key="1">
    <citation type="submission" date="2019-05" db="EMBL/GenBank/DDBJ databases">
        <title>Colwellia ponticola sp. nov., isolated from seawater.</title>
        <authorList>
            <person name="Yoon J.-H."/>
        </authorList>
    </citation>
    <scope>NUCLEOTIDE SEQUENCE [LARGE SCALE GENOMIC DNA]</scope>
    <source>
        <strain evidence="13 14">OISW-25</strain>
    </source>
</reference>
<dbReference type="Pfam" id="PF02518">
    <property type="entry name" value="HATPase_c"/>
    <property type="match status" value="1"/>
</dbReference>
<evidence type="ECO:0000313" key="14">
    <source>
        <dbReference type="Proteomes" id="UP000307702"/>
    </source>
</evidence>
<dbReference type="InterPro" id="IPR003661">
    <property type="entry name" value="HisK_dim/P_dom"/>
</dbReference>
<dbReference type="Pfam" id="PF00512">
    <property type="entry name" value="HisKA"/>
    <property type="match status" value="1"/>
</dbReference>
<dbReference type="GO" id="GO:0005886">
    <property type="term" value="C:plasma membrane"/>
    <property type="evidence" value="ECO:0007669"/>
    <property type="project" value="UniProtKB-SubCell"/>
</dbReference>
<dbReference type="SUPFAM" id="SSF55874">
    <property type="entry name" value="ATPase domain of HSP90 chaperone/DNA topoisomerase II/histidine kinase"/>
    <property type="match status" value="1"/>
</dbReference>
<evidence type="ECO:0000256" key="7">
    <source>
        <dbReference type="ARBA" id="ARBA00022741"/>
    </source>
</evidence>
<keyword evidence="5" id="KW-0597">Phosphoprotein</keyword>
<dbReference type="GO" id="GO:0005524">
    <property type="term" value="F:ATP binding"/>
    <property type="evidence" value="ECO:0007669"/>
    <property type="project" value="UniProtKB-KW"/>
</dbReference>
<dbReference type="GO" id="GO:0000155">
    <property type="term" value="F:phosphorelay sensor kinase activity"/>
    <property type="evidence" value="ECO:0007669"/>
    <property type="project" value="InterPro"/>
</dbReference>
<dbReference type="Gene3D" id="1.10.287.130">
    <property type="match status" value="1"/>
</dbReference>
<dbReference type="InterPro" id="IPR003660">
    <property type="entry name" value="HAMP_dom"/>
</dbReference>
<sequence length="432" mass="49223">MKLGRSFFNLYFFIISTFIIFSWALDEVWTSYLEQDIESYTGYKTMMMALGDYTQKHPQDEWEEIIAGAGQRWGLPLKLRSLAEVEAIDHTDHNTLTYSNTHIYYFDGNVVLHYLLDGSDSVITLGPAKMPTRPRVKATYRVLILATLGFVIFIWLWPMSHDLEQLKKATKAFGQGQFDSKAPEAKSTMIAPMMSSFNMMAARIRRLIEAHKELTNAVSHELRTPLARTKFALQMLDTIKDDEKRERYQQQIKSDVCELEGLINEMLIYAAFDNDKPELNFTSTNLNELVTLQIANHEQFVSSVEFINKLPDNYVCCDGHFIDRAVNNFINNAIKYGNDKIRITLSLENEHCKICVEDNGDGVSKELKQVIFDAFSRGDQSRNRETGGFGLGLAIVARIMEWHQGYASVGDSELGGASFTLSWPIKPNKLTS</sequence>
<dbReference type="PRINTS" id="PR00344">
    <property type="entry name" value="BCTRLSENSOR"/>
</dbReference>
<dbReference type="EC" id="2.7.13.3" evidence="3"/>
<evidence type="ECO:0000256" key="1">
    <source>
        <dbReference type="ARBA" id="ARBA00000085"/>
    </source>
</evidence>
<dbReference type="PROSITE" id="PS50109">
    <property type="entry name" value="HIS_KIN"/>
    <property type="match status" value="1"/>
</dbReference>
<keyword evidence="10" id="KW-0472">Membrane</keyword>
<keyword evidence="14" id="KW-1185">Reference proteome</keyword>
<protein>
    <recommendedName>
        <fullName evidence="3">histidine kinase</fullName>
        <ecNumber evidence="3">2.7.13.3</ecNumber>
    </recommendedName>
</protein>
<keyword evidence="10" id="KW-0812">Transmembrane</keyword>
<dbReference type="InterPro" id="IPR036890">
    <property type="entry name" value="HATPase_C_sf"/>
</dbReference>
<evidence type="ECO:0000256" key="9">
    <source>
        <dbReference type="ARBA" id="ARBA00022840"/>
    </source>
</evidence>
<dbReference type="InterPro" id="IPR050980">
    <property type="entry name" value="2C_sensor_his_kinase"/>
</dbReference>
<evidence type="ECO:0000259" key="12">
    <source>
        <dbReference type="PROSITE" id="PS50885"/>
    </source>
</evidence>
<dbReference type="RefSeq" id="WP_138623321.1">
    <property type="nucleotide sequence ID" value="NZ_SZVP01000010.1"/>
</dbReference>
<dbReference type="SMART" id="SM00387">
    <property type="entry name" value="HATPase_c"/>
    <property type="match status" value="1"/>
</dbReference>
<dbReference type="CDD" id="cd06225">
    <property type="entry name" value="HAMP"/>
    <property type="match status" value="1"/>
</dbReference>
<dbReference type="Proteomes" id="UP000307702">
    <property type="component" value="Unassembled WGS sequence"/>
</dbReference>
<name>A0A8H2PM89_9GAMM</name>
<keyword evidence="10" id="KW-1133">Transmembrane helix</keyword>
<dbReference type="PANTHER" id="PTHR44936">
    <property type="entry name" value="SENSOR PROTEIN CREC"/>
    <property type="match status" value="1"/>
</dbReference>
<evidence type="ECO:0000256" key="4">
    <source>
        <dbReference type="ARBA" id="ARBA00022475"/>
    </source>
</evidence>
<dbReference type="OrthoDB" id="9804645at2"/>
<dbReference type="InterPro" id="IPR004358">
    <property type="entry name" value="Sig_transdc_His_kin-like_C"/>
</dbReference>
<evidence type="ECO:0000256" key="8">
    <source>
        <dbReference type="ARBA" id="ARBA00022777"/>
    </source>
</evidence>
<dbReference type="SUPFAM" id="SSF47384">
    <property type="entry name" value="Homodimeric domain of signal transducing histidine kinase"/>
    <property type="match status" value="1"/>
</dbReference>
<gene>
    <name evidence="13" type="ORF">FCS21_10985</name>
</gene>
<keyword evidence="7" id="KW-0547">Nucleotide-binding</keyword>
<dbReference type="AlphaFoldDB" id="A0A8H2PM89"/>
<feature type="transmembrane region" description="Helical" evidence="10">
    <location>
        <begin position="6"/>
        <end position="25"/>
    </location>
</feature>
<dbReference type="EMBL" id="SZVP01000010">
    <property type="protein sequence ID" value="TMM44787.1"/>
    <property type="molecule type" value="Genomic_DNA"/>
</dbReference>
<keyword evidence="9" id="KW-0067">ATP-binding</keyword>
<evidence type="ECO:0000256" key="5">
    <source>
        <dbReference type="ARBA" id="ARBA00022553"/>
    </source>
</evidence>
<dbReference type="InterPro" id="IPR003594">
    <property type="entry name" value="HATPase_dom"/>
</dbReference>
<dbReference type="PANTHER" id="PTHR44936:SF10">
    <property type="entry name" value="SENSOR PROTEIN RSTB"/>
    <property type="match status" value="1"/>
</dbReference>
<evidence type="ECO:0000256" key="3">
    <source>
        <dbReference type="ARBA" id="ARBA00012438"/>
    </source>
</evidence>
<evidence type="ECO:0000256" key="2">
    <source>
        <dbReference type="ARBA" id="ARBA00004651"/>
    </source>
</evidence>
<evidence type="ECO:0000256" key="6">
    <source>
        <dbReference type="ARBA" id="ARBA00022679"/>
    </source>
</evidence>